<feature type="signal peptide" evidence="1">
    <location>
        <begin position="1"/>
        <end position="23"/>
    </location>
</feature>
<sequence>MPLNNGMRPRFGALVLLIFKVFSDNLYDPRWTRIIPVEIKGDTQKWRSQRLMIVKFTEFSIKNNGEELISYLGLIYYIFLLIFDP</sequence>
<evidence type="ECO:0000313" key="3">
    <source>
        <dbReference type="WBParaSite" id="L893_g20103.t1"/>
    </source>
</evidence>
<proteinExistence type="predicted"/>
<name>A0A1I7YVF6_9BILA</name>
<dbReference type="AlphaFoldDB" id="A0A1I7YVF6"/>
<keyword evidence="1" id="KW-0732">Signal</keyword>
<keyword evidence="2" id="KW-1185">Reference proteome</keyword>
<dbReference type="WBParaSite" id="L893_g20103.t1">
    <property type="protein sequence ID" value="L893_g20103.t1"/>
    <property type="gene ID" value="L893_g20103"/>
</dbReference>
<evidence type="ECO:0000313" key="2">
    <source>
        <dbReference type="Proteomes" id="UP000095287"/>
    </source>
</evidence>
<organism evidence="2 3">
    <name type="scientific">Steinernema glaseri</name>
    <dbReference type="NCBI Taxonomy" id="37863"/>
    <lineage>
        <taxon>Eukaryota</taxon>
        <taxon>Metazoa</taxon>
        <taxon>Ecdysozoa</taxon>
        <taxon>Nematoda</taxon>
        <taxon>Chromadorea</taxon>
        <taxon>Rhabditida</taxon>
        <taxon>Tylenchina</taxon>
        <taxon>Panagrolaimomorpha</taxon>
        <taxon>Strongyloidoidea</taxon>
        <taxon>Steinernematidae</taxon>
        <taxon>Steinernema</taxon>
    </lineage>
</organism>
<accession>A0A1I7YVF6</accession>
<feature type="chain" id="PRO_5009312655" evidence="1">
    <location>
        <begin position="24"/>
        <end position="85"/>
    </location>
</feature>
<dbReference type="Proteomes" id="UP000095287">
    <property type="component" value="Unplaced"/>
</dbReference>
<evidence type="ECO:0000256" key="1">
    <source>
        <dbReference type="SAM" id="SignalP"/>
    </source>
</evidence>
<reference evidence="3" key="1">
    <citation type="submission" date="2016-11" db="UniProtKB">
        <authorList>
            <consortium name="WormBaseParasite"/>
        </authorList>
    </citation>
    <scope>IDENTIFICATION</scope>
</reference>
<protein>
    <submittedName>
        <fullName evidence="3">Neur_chan_LBD domain-containing protein</fullName>
    </submittedName>
</protein>